<evidence type="ECO:0000313" key="17">
    <source>
        <dbReference type="EMBL" id="PLW24985.1"/>
    </source>
</evidence>
<dbReference type="Proteomes" id="UP000235388">
    <property type="component" value="Unassembled WGS sequence"/>
</dbReference>
<evidence type="ECO:0000259" key="13">
    <source>
        <dbReference type="Pfam" id="PF00749"/>
    </source>
</evidence>
<evidence type="ECO:0000256" key="2">
    <source>
        <dbReference type="ARBA" id="ARBA00012836"/>
    </source>
</evidence>
<feature type="domain" description="Glutaminyl-tRNA synthetase class Ib non-specific RNA-binding" evidence="16">
    <location>
        <begin position="7"/>
        <end position="106"/>
    </location>
</feature>
<dbReference type="InterPro" id="IPR020058">
    <property type="entry name" value="Glu/Gln-tRNA-synth_Ib_cat-dom"/>
</dbReference>
<evidence type="ECO:0000256" key="9">
    <source>
        <dbReference type="ARBA" id="ARBA00048270"/>
    </source>
</evidence>
<keyword evidence="7 10" id="KW-0030">Aminoacyl-tRNA synthetase</keyword>
<dbReference type="InterPro" id="IPR020059">
    <property type="entry name" value="Glu/Gln-tRNA-synth_Ib_codon-bd"/>
</dbReference>
<accession>A0A2N5THL1</accession>
<comment type="caution">
    <text evidence="17">The sequence shown here is derived from an EMBL/GenBank/DDBJ whole genome shotgun (WGS) entry which is preliminary data.</text>
</comment>
<dbReference type="InterPro" id="IPR014729">
    <property type="entry name" value="Rossmann-like_a/b/a_fold"/>
</dbReference>
<feature type="domain" description="Glutaminyl-tRNA synthetase class Ib non-specific RNA-binding" evidence="15">
    <location>
        <begin position="207"/>
        <end position="309"/>
    </location>
</feature>
<organism evidence="17 18">
    <name type="scientific">Puccinia coronata f. sp. avenae</name>
    <dbReference type="NCBI Taxonomy" id="200324"/>
    <lineage>
        <taxon>Eukaryota</taxon>
        <taxon>Fungi</taxon>
        <taxon>Dikarya</taxon>
        <taxon>Basidiomycota</taxon>
        <taxon>Pucciniomycotina</taxon>
        <taxon>Pucciniomycetes</taxon>
        <taxon>Pucciniales</taxon>
        <taxon>Pucciniaceae</taxon>
        <taxon>Puccinia</taxon>
    </lineage>
</organism>
<evidence type="ECO:0000256" key="3">
    <source>
        <dbReference type="ARBA" id="ARBA00022598"/>
    </source>
</evidence>
<evidence type="ECO:0000259" key="14">
    <source>
        <dbReference type="Pfam" id="PF03950"/>
    </source>
</evidence>
<dbReference type="InterPro" id="IPR004514">
    <property type="entry name" value="Gln-tRNA-synth"/>
</dbReference>
<evidence type="ECO:0000256" key="10">
    <source>
        <dbReference type="RuleBase" id="RU363037"/>
    </source>
</evidence>
<dbReference type="Gene3D" id="2.40.240.10">
    <property type="entry name" value="Ribosomal Protein L25, Chain P"/>
    <property type="match status" value="2"/>
</dbReference>
<dbReference type="GO" id="GO:0004819">
    <property type="term" value="F:glutamine-tRNA ligase activity"/>
    <property type="evidence" value="ECO:0007669"/>
    <property type="project" value="UniProtKB-EC"/>
</dbReference>
<feature type="domain" description="Glutamyl/glutaminyl-tRNA synthetase class Ib anti-codon binding" evidence="14">
    <location>
        <begin position="629"/>
        <end position="730"/>
    </location>
</feature>
<dbReference type="CDD" id="cd00807">
    <property type="entry name" value="GlnRS_core"/>
    <property type="match status" value="1"/>
</dbReference>
<keyword evidence="12" id="KW-0472">Membrane</keyword>
<evidence type="ECO:0000256" key="11">
    <source>
        <dbReference type="SAM" id="MobiDB-lite"/>
    </source>
</evidence>
<dbReference type="AlphaFoldDB" id="A0A2N5THL1"/>
<dbReference type="InterPro" id="IPR011035">
    <property type="entry name" value="Ribosomal_bL25/Gln-tRNA_synth"/>
</dbReference>
<evidence type="ECO:0000259" key="16">
    <source>
        <dbReference type="Pfam" id="PF04558"/>
    </source>
</evidence>
<evidence type="ECO:0000256" key="4">
    <source>
        <dbReference type="ARBA" id="ARBA00022741"/>
    </source>
</evidence>
<dbReference type="SUPFAM" id="SSF52374">
    <property type="entry name" value="Nucleotidylyl transferase"/>
    <property type="match status" value="1"/>
</dbReference>
<dbReference type="Pfam" id="PF00749">
    <property type="entry name" value="tRNA-synt_1c"/>
    <property type="match status" value="1"/>
</dbReference>
<dbReference type="SUPFAM" id="SSF50715">
    <property type="entry name" value="Ribosomal protein L25-like"/>
    <property type="match status" value="1"/>
</dbReference>
<dbReference type="PANTHER" id="PTHR43097">
    <property type="entry name" value="GLUTAMINE-TRNA LIGASE"/>
    <property type="match status" value="1"/>
</dbReference>
<dbReference type="InterPro" id="IPR050132">
    <property type="entry name" value="Gln/Glu-tRNA_Ligase"/>
</dbReference>
<keyword evidence="6 10" id="KW-0648">Protein biosynthesis</keyword>
<comment type="catalytic activity">
    <reaction evidence="9">
        <text>tRNA(Gln) + L-glutamine + ATP = L-glutaminyl-tRNA(Gln) + AMP + diphosphate</text>
        <dbReference type="Rhea" id="RHEA:20121"/>
        <dbReference type="Rhea" id="RHEA-COMP:9662"/>
        <dbReference type="Rhea" id="RHEA-COMP:9681"/>
        <dbReference type="ChEBI" id="CHEBI:30616"/>
        <dbReference type="ChEBI" id="CHEBI:33019"/>
        <dbReference type="ChEBI" id="CHEBI:58359"/>
        <dbReference type="ChEBI" id="CHEBI:78442"/>
        <dbReference type="ChEBI" id="CHEBI:78521"/>
        <dbReference type="ChEBI" id="CHEBI:456215"/>
        <dbReference type="EC" id="6.1.1.18"/>
    </reaction>
</comment>
<dbReference type="GO" id="GO:0006425">
    <property type="term" value="P:glutaminyl-tRNA aminoacylation"/>
    <property type="evidence" value="ECO:0007669"/>
    <property type="project" value="InterPro"/>
</dbReference>
<dbReference type="InterPro" id="IPR042559">
    <property type="entry name" value="Gln-tRNA-synth_Ib_RNA-bd_N_2"/>
</dbReference>
<dbReference type="PROSITE" id="PS00178">
    <property type="entry name" value="AA_TRNA_LIGASE_I"/>
    <property type="match status" value="1"/>
</dbReference>
<reference evidence="17 18" key="1">
    <citation type="submission" date="2017-11" db="EMBL/GenBank/DDBJ databases">
        <title>De novo assembly and phasing of dikaryotic genomes from two isolates of Puccinia coronata f. sp. avenae, the causal agent of oat crown rust.</title>
        <authorList>
            <person name="Miller M.E."/>
            <person name="Zhang Y."/>
            <person name="Omidvar V."/>
            <person name="Sperschneider J."/>
            <person name="Schwessinger B."/>
            <person name="Raley C."/>
            <person name="Palmer J.M."/>
            <person name="Garnica D."/>
            <person name="Upadhyaya N."/>
            <person name="Rathjen J."/>
            <person name="Taylor J.M."/>
            <person name="Park R.F."/>
            <person name="Dodds P.N."/>
            <person name="Hirsch C.D."/>
            <person name="Kianian S.F."/>
            <person name="Figueroa M."/>
        </authorList>
    </citation>
    <scope>NUCLEOTIDE SEQUENCE [LARGE SCALE GENOMIC DNA]</scope>
    <source>
        <strain evidence="17">12NC29</strain>
    </source>
</reference>
<dbReference type="OrthoDB" id="10250478at2759"/>
<proteinExistence type="inferred from homology"/>
<evidence type="ECO:0000256" key="6">
    <source>
        <dbReference type="ARBA" id="ARBA00022917"/>
    </source>
</evidence>
<dbReference type="GO" id="GO:0005524">
    <property type="term" value="F:ATP binding"/>
    <property type="evidence" value="ECO:0007669"/>
    <property type="project" value="UniProtKB-KW"/>
</dbReference>
<dbReference type="Gene3D" id="3.40.50.620">
    <property type="entry name" value="HUPs"/>
    <property type="match status" value="1"/>
</dbReference>
<dbReference type="FunFam" id="3.40.50.620:FF:000183">
    <property type="entry name" value="Glutaminyl-tRNA synthetase"/>
    <property type="match status" value="1"/>
</dbReference>
<dbReference type="EMBL" id="PGCJ01000659">
    <property type="protein sequence ID" value="PLW24985.1"/>
    <property type="molecule type" value="Genomic_DNA"/>
</dbReference>
<keyword evidence="3 10" id="KW-0436">Ligase</keyword>
<evidence type="ECO:0000256" key="8">
    <source>
        <dbReference type="ARBA" id="ARBA00030466"/>
    </source>
</evidence>
<dbReference type="InterPro" id="IPR001412">
    <property type="entry name" value="aa-tRNA-synth_I_CS"/>
</dbReference>
<dbReference type="InterPro" id="IPR042558">
    <property type="entry name" value="Gln-tRNA-synth_Ib_RNA-bd_N_1"/>
</dbReference>
<evidence type="ECO:0000259" key="15">
    <source>
        <dbReference type="Pfam" id="PF04557"/>
    </source>
</evidence>
<keyword evidence="12" id="KW-1133">Transmembrane helix</keyword>
<dbReference type="Gene3D" id="1.10.8.1290">
    <property type="entry name" value="Glutaminyl-tRNA synthetase, non-specific RNA binding region part 1, domain 1"/>
    <property type="match status" value="1"/>
</dbReference>
<dbReference type="PANTHER" id="PTHR43097:SF4">
    <property type="entry name" value="GLUTAMINE--TRNA LIGASE"/>
    <property type="match status" value="1"/>
</dbReference>
<dbReference type="STRING" id="200324.A0A2N5THL1"/>
<sequence>MEKTTIEELTEELQALGLPEKQALDTARNVPLATQFLSFVHPPPTSSSSSSSPSSSSAPIDKAKASLLLRWATAVVSKLKDKSEERKRVGAAHILNGNLANAAQVDDMQIRLVLFVTLICLFCLLSLAPEAALQFLANGDGAVDEDVFKKECGVGVSMTKEEVKGIVLEYVKSSEKAQEMRWGWLGKTTGELKKLAQLKWSNPMDLKTSVDEVFLEIFGPKKNEVQAPVATATATTGGSKPANKTTAAAPGSASQVKNKAAPSPDPNLASSKELSSSASEPSIFEIGMLSQLHPPGGNPQTDPALVTQHLQATGGKVVTRFPPEPNGFLHIGHSKAIAINFGYAAHHGGKCILRYDDTNPEAEEQVYIDSILDMVRWLGFEPAHITYSSDYFDQLYALAEQLILLDKAYVCFCTGAEIKANRGGEERGPRKACAHRTLPVETSLEEFRKMKEGRYGPNEIILRMKQDLEDGNPQMWDLVAYRVLNASHHRTKDQWKIYPTYDFTHCLVDSFENISHSLCTTEFIQSRVSYEWLCHALNVYTPRQTEYGRLNLEGTVMSKRKIMKLVKEGHVEGWDDPRLYTLIALRRRGVPPEAILKFVNSLGVATAVSNIAIHRFEQTVRQHLELTTPRLMMVLQPIKVTIENLPEEHLEFIERPVHPKVPEMGTIRVPFTRVIYIERDDFSLVDSEDFFRLTPTRAVGLLQIPFPIKCVSWTLDPHSNLVTQVTCRYDNERPVTKANKPKAYIHWVAHSDALHSPVRIDQIKIYKTLFKSANPAALDNFLTDVDTRSLEVLEQSLVEVGFWSVCERLIQDAMTKNTTSSANKHGDDLRIAAVGLENVRFQGMRNSYFTLDKTCILTPSSSSGADTHATATATSGIGDAPAKPLFDHVHPGNRLVLNRIVSLKEDSGKNKSV</sequence>
<dbReference type="InterPro" id="IPR007639">
    <property type="entry name" value="Gln-tRNA-synth_Ib_RNA-bd_N"/>
</dbReference>
<name>A0A2N5THL1_9BASI</name>
<evidence type="ECO:0000256" key="7">
    <source>
        <dbReference type="ARBA" id="ARBA00023146"/>
    </source>
</evidence>
<gene>
    <name evidence="17" type="ORF">PCANC_26718</name>
</gene>
<keyword evidence="12" id="KW-0812">Transmembrane</keyword>
<dbReference type="EC" id="6.1.1.18" evidence="2"/>
<dbReference type="Pfam" id="PF03950">
    <property type="entry name" value="tRNA-synt_1c_C"/>
    <property type="match status" value="1"/>
</dbReference>
<dbReference type="Pfam" id="PF04557">
    <property type="entry name" value="tRNA_synt_1c_R2"/>
    <property type="match status" value="1"/>
</dbReference>
<feature type="compositionally biased region" description="Polar residues" evidence="11">
    <location>
        <begin position="242"/>
        <end position="257"/>
    </location>
</feature>
<protein>
    <recommendedName>
        <fullName evidence="2">glutamine--tRNA ligase</fullName>
        <ecNumber evidence="2">6.1.1.18</ecNumber>
    </recommendedName>
    <alternativeName>
        <fullName evidence="8">Glutaminyl-tRNA synthetase</fullName>
    </alternativeName>
</protein>
<dbReference type="InterPro" id="IPR020056">
    <property type="entry name" value="Rbsml_bL25/Gln-tRNA_synth_N"/>
</dbReference>
<dbReference type="PRINTS" id="PR00987">
    <property type="entry name" value="TRNASYNTHGLU"/>
</dbReference>
<keyword evidence="5 10" id="KW-0067">ATP-binding</keyword>
<evidence type="ECO:0000313" key="18">
    <source>
        <dbReference type="Proteomes" id="UP000235388"/>
    </source>
</evidence>
<dbReference type="InterPro" id="IPR007638">
    <property type="entry name" value="Gln-tRNA-synth_Ib_RNA-bd_2"/>
</dbReference>
<evidence type="ECO:0000256" key="5">
    <source>
        <dbReference type="ARBA" id="ARBA00022840"/>
    </source>
</evidence>
<dbReference type="NCBIfam" id="TIGR00440">
    <property type="entry name" value="glnS"/>
    <property type="match status" value="1"/>
</dbReference>
<dbReference type="Pfam" id="PF04558">
    <property type="entry name" value="tRNA_synt_1c_R1"/>
    <property type="match status" value="2"/>
</dbReference>
<feature type="transmembrane region" description="Helical" evidence="12">
    <location>
        <begin position="110"/>
        <end position="128"/>
    </location>
</feature>
<evidence type="ECO:0000256" key="1">
    <source>
        <dbReference type="ARBA" id="ARBA00005594"/>
    </source>
</evidence>
<keyword evidence="18" id="KW-1185">Reference proteome</keyword>
<evidence type="ECO:0000256" key="12">
    <source>
        <dbReference type="SAM" id="Phobius"/>
    </source>
</evidence>
<feature type="domain" description="Glutamyl/glutaminyl-tRNA synthetase class Ib catalytic" evidence="13">
    <location>
        <begin position="316"/>
        <end position="625"/>
    </location>
</feature>
<feature type="region of interest" description="Disordered" evidence="11">
    <location>
        <begin position="229"/>
        <end position="276"/>
    </location>
</feature>
<keyword evidence="4 10" id="KW-0547">Nucleotide-binding</keyword>
<dbReference type="InterPro" id="IPR000924">
    <property type="entry name" value="Glu/Gln-tRNA-synth"/>
</dbReference>
<dbReference type="Gene3D" id="1.10.10.2420">
    <property type="match status" value="1"/>
</dbReference>
<dbReference type="GO" id="GO:0005829">
    <property type="term" value="C:cytosol"/>
    <property type="evidence" value="ECO:0007669"/>
    <property type="project" value="TreeGrafter"/>
</dbReference>
<dbReference type="FunFam" id="2.40.240.10:FF:000007">
    <property type="entry name" value="Glutamine--tRNA ligase"/>
    <property type="match status" value="1"/>
</dbReference>
<comment type="similarity">
    <text evidence="1 10">Belongs to the class-I aminoacyl-tRNA synthetase family.</text>
</comment>
<feature type="domain" description="Glutaminyl-tRNA synthetase class Ib non-specific RNA-binding" evidence="16">
    <location>
        <begin position="130"/>
        <end position="203"/>
    </location>
</feature>